<evidence type="ECO:0000313" key="12">
    <source>
        <dbReference type="Proteomes" id="UP000002236"/>
    </source>
</evidence>
<keyword evidence="7 9" id="KW-0215">Deoxyribonucleotide synthesis</keyword>
<evidence type="ECO:0000256" key="4">
    <source>
        <dbReference type="ARBA" id="ARBA00022741"/>
    </source>
</evidence>
<dbReference type="GO" id="GO:0009263">
    <property type="term" value="P:deoxyribonucleotide biosynthetic process"/>
    <property type="evidence" value="ECO:0007669"/>
    <property type="project" value="UniProtKB-KW"/>
</dbReference>
<evidence type="ECO:0000256" key="3">
    <source>
        <dbReference type="ARBA" id="ARBA00022533"/>
    </source>
</evidence>
<evidence type="ECO:0000256" key="2">
    <source>
        <dbReference type="ARBA" id="ARBA00012274"/>
    </source>
</evidence>
<dbReference type="GO" id="GO:0005524">
    <property type="term" value="F:ATP binding"/>
    <property type="evidence" value="ECO:0007669"/>
    <property type="project" value="UniProtKB-UniRule"/>
</dbReference>
<accession>E1A2R9</accession>
<dbReference type="UniPathway" id="UPA00326"/>
<dbReference type="InterPro" id="IPR013509">
    <property type="entry name" value="RNR_lsu_N"/>
</dbReference>
<evidence type="ECO:0000256" key="6">
    <source>
        <dbReference type="ARBA" id="ARBA00023002"/>
    </source>
</evidence>
<dbReference type="Gene3D" id="1.10.1650.20">
    <property type="match status" value="1"/>
</dbReference>
<dbReference type="PANTHER" id="PTHR11573">
    <property type="entry name" value="RIBONUCLEOSIDE-DIPHOSPHATE REDUCTASE LARGE CHAIN"/>
    <property type="match status" value="1"/>
</dbReference>
<dbReference type="PROSITE" id="PS00089">
    <property type="entry name" value="RIBORED_LARGE"/>
    <property type="match status" value="1"/>
</dbReference>
<dbReference type="GO" id="GO:0004748">
    <property type="term" value="F:ribonucleoside-diphosphate reductase activity, thioredoxin disulfide as acceptor"/>
    <property type="evidence" value="ECO:0007669"/>
    <property type="project" value="UniProtKB-EC"/>
</dbReference>
<dbReference type="NCBIfam" id="TIGR02506">
    <property type="entry name" value="NrdE_NrdA"/>
    <property type="match status" value="1"/>
</dbReference>
<evidence type="ECO:0000313" key="11">
    <source>
        <dbReference type="EMBL" id="ADM80015.1"/>
    </source>
</evidence>
<dbReference type="GeneID" id="9861579"/>
<comment type="similarity">
    <text evidence="1 9">Belongs to the ribonucleoside diphosphate reductase large chain family.</text>
</comment>
<gene>
    <name evidence="11" type="ORF">phiAS5_ORF0172</name>
</gene>
<dbReference type="Gene3D" id="3.20.70.20">
    <property type="match status" value="1"/>
</dbReference>
<dbReference type="InterPro" id="IPR000788">
    <property type="entry name" value="RNR_lg_C"/>
</dbReference>
<evidence type="ECO:0000256" key="1">
    <source>
        <dbReference type="ARBA" id="ARBA00010406"/>
    </source>
</evidence>
<protein>
    <recommendedName>
        <fullName evidence="2 9">Ribonucleoside-diphosphate reductase</fullName>
        <ecNumber evidence="2 9">1.17.4.1</ecNumber>
    </recommendedName>
</protein>
<proteinExistence type="inferred from homology"/>
<keyword evidence="6 9" id="KW-0560">Oxidoreductase</keyword>
<keyword evidence="12" id="KW-1185">Reference proteome</keyword>
<dbReference type="InterPro" id="IPR013346">
    <property type="entry name" value="NrdE_NrdA_C"/>
</dbReference>
<dbReference type="NCBIfam" id="NF006578">
    <property type="entry name" value="PRK09103.1"/>
    <property type="match status" value="1"/>
</dbReference>
<dbReference type="OrthoDB" id="2980at10239"/>
<evidence type="ECO:0000256" key="7">
    <source>
        <dbReference type="ARBA" id="ARBA00023116"/>
    </source>
</evidence>
<feature type="domain" description="ATP-cone" evidence="10">
    <location>
        <begin position="1"/>
        <end position="90"/>
    </location>
</feature>
<dbReference type="RefSeq" id="YP_003969461.1">
    <property type="nucleotide sequence ID" value="NC_014636.1"/>
</dbReference>
<evidence type="ECO:0000256" key="9">
    <source>
        <dbReference type="RuleBase" id="RU003410"/>
    </source>
</evidence>
<dbReference type="PRINTS" id="PR01183">
    <property type="entry name" value="RIBORDTASEM1"/>
</dbReference>
<dbReference type="InterPro" id="IPR039718">
    <property type="entry name" value="Rrm1"/>
</dbReference>
<dbReference type="KEGG" id="vg:9861579"/>
<evidence type="ECO:0000259" key="10">
    <source>
        <dbReference type="PROSITE" id="PS51161"/>
    </source>
</evidence>
<name>E1A2R9_9CAUD</name>
<reference evidence="11 12" key="1">
    <citation type="journal article" date="2012" name="Vet. Microbiol.">
        <title>Complete genome sequence and characterization of a broad-host range T4-like bacteriophage phiAS5 infecting Aeromonas salmonicida subsp. salmonicida.</title>
        <authorList>
            <person name="Kim J.H."/>
            <person name="Son J.S."/>
            <person name="Choi Y.J."/>
            <person name="Choresca C.H.Jr."/>
            <person name="Shin S.P."/>
            <person name="Han J.E."/>
            <person name="Jun J.W."/>
            <person name="Park S.C."/>
        </authorList>
    </citation>
    <scope>NUCLEOTIDE SEQUENCE [LARGE SCALE GENOMIC DNA]</scope>
</reference>
<keyword evidence="4 8" id="KW-0547">Nucleotide-binding</keyword>
<dbReference type="SUPFAM" id="SSF51998">
    <property type="entry name" value="PFL-like glycyl radical enzymes"/>
    <property type="match status" value="1"/>
</dbReference>
<dbReference type="Pfam" id="PF03477">
    <property type="entry name" value="ATP-cone"/>
    <property type="match status" value="1"/>
</dbReference>
<dbReference type="InterPro" id="IPR005144">
    <property type="entry name" value="ATP-cone_dom"/>
</dbReference>
<dbReference type="PROSITE" id="PS51161">
    <property type="entry name" value="ATP_CONE"/>
    <property type="match status" value="1"/>
</dbReference>
<dbReference type="PANTHER" id="PTHR11573:SF6">
    <property type="entry name" value="RIBONUCLEOSIDE-DIPHOSPHATE REDUCTASE LARGE SUBUNIT"/>
    <property type="match status" value="1"/>
</dbReference>
<dbReference type="InterPro" id="IPR008926">
    <property type="entry name" value="RNR_R1-su_N"/>
</dbReference>
<evidence type="ECO:0000256" key="5">
    <source>
        <dbReference type="ARBA" id="ARBA00022840"/>
    </source>
</evidence>
<evidence type="ECO:0000256" key="8">
    <source>
        <dbReference type="PROSITE-ProRule" id="PRU00492"/>
    </source>
</evidence>
<dbReference type="SUPFAM" id="SSF48168">
    <property type="entry name" value="R1 subunit of ribonucleotide reductase, N-terminal domain"/>
    <property type="match status" value="1"/>
</dbReference>
<dbReference type="Proteomes" id="UP000002236">
    <property type="component" value="Segment"/>
</dbReference>
<comment type="catalytic activity">
    <reaction evidence="9">
        <text>a 2'-deoxyribonucleoside 5'-diphosphate + [thioredoxin]-disulfide + H2O = a ribonucleoside 5'-diphosphate + [thioredoxin]-dithiol</text>
        <dbReference type="Rhea" id="RHEA:23252"/>
        <dbReference type="Rhea" id="RHEA-COMP:10698"/>
        <dbReference type="Rhea" id="RHEA-COMP:10700"/>
        <dbReference type="ChEBI" id="CHEBI:15377"/>
        <dbReference type="ChEBI" id="CHEBI:29950"/>
        <dbReference type="ChEBI" id="CHEBI:50058"/>
        <dbReference type="ChEBI" id="CHEBI:57930"/>
        <dbReference type="ChEBI" id="CHEBI:73316"/>
        <dbReference type="EC" id="1.17.4.1"/>
    </reaction>
</comment>
<dbReference type="EMBL" id="HM452126">
    <property type="protein sequence ID" value="ADM80015.1"/>
    <property type="molecule type" value="Genomic_DNA"/>
</dbReference>
<keyword evidence="5 8" id="KW-0067">ATP-binding</keyword>
<sequence length="744" mass="84488">MLVRKSSGITEEFTVGKLFKILSFATEGTRISPKEILDGIMPSITEGMSTKRIQEIAIKFAADRISIEQSDYQYVAARLQMYALRKQVYNQFDPIHLKPHVMDLVMDGKYDPELCSKWTDEEFEELNAYIKHDRDFNLAYAGVMQFKEKYLAKDRSTGEVFETPQMLYMLVAMCLHQEEKTDRLQKVKNFYDVTSLGKLSLPTPILAGVRTPTRQFSSCVKIECGDELDSINATASSIVDYISKRAGIGINGGAIRAEGSRIRSGEVRHTGIIPFWKYFQTAVKSCSQGGVRGGAATLYYPMWHLEVEKILVLKNNKGVEENRIRHLDYGIQINKLMLERLKNDDYITLFSPDVQKGELYDLYYSDPVKFRELYEMLENEPFLIKKRIKASELFNLFAQERSGTGRIYPMFIDNVNSATPYKEPIRQSNLCIEIALPTYPVHRDGTGEIALCTLAAYNLGAIEGYNDFLNVARAAVRALDNLLDYQEYPVVQALAAKKRRALGIGVTNFAYFLAKNFVKYSDGSANKLVHRTMEMMQFANIVASMELAKERGASEWHHKTKWADGLLPIDWYNKNVDSIVPNDLKMDWEWLRGEIKKYGMRNDTLSAFMPCESSSQITNSTNGIEPPRGLVSTKQSKDGVFNQLVPEVEMLGSEYETAWAMAKRGMKGYLDIVAIMQKFVDQMISANTYYVPSIYPGDKLPMKVVLKDMSRAQKYGVKSLYYSNLHDGADGTEETDSSCDTCKV</sequence>
<keyword evidence="3" id="KW-0021">Allosteric enzyme</keyword>
<dbReference type="Pfam" id="PF02867">
    <property type="entry name" value="Ribonuc_red_lgC"/>
    <property type="match status" value="1"/>
</dbReference>
<dbReference type="EC" id="1.17.4.1" evidence="2 9"/>
<organism evidence="11 12">
    <name type="scientific">Aeromonas phage phiAS5</name>
    <dbReference type="NCBI Taxonomy" id="879630"/>
    <lineage>
        <taxon>Viruses</taxon>
        <taxon>Duplodnaviria</taxon>
        <taxon>Heunggongvirae</taxon>
        <taxon>Uroviricota</taxon>
        <taxon>Caudoviricetes</taxon>
        <taxon>Pantevenvirales</taxon>
        <taxon>Straboviridae</taxon>
        <taxon>Chrysonvirus</taxon>
        <taxon>Chrysonvirus as5</taxon>
    </lineage>
</organism>
<dbReference type="Pfam" id="PF00317">
    <property type="entry name" value="Ribonuc_red_lgN"/>
    <property type="match status" value="1"/>
</dbReference>
<comment type="function">
    <text evidence="9">Provides the precursors necessary for DNA synthesis. Catalyzes the biosynthesis of deoxyribonucleotides from the corresponding ribonucleotides.</text>
</comment>